<protein>
    <submittedName>
        <fullName evidence="1">Uncharacterized protein</fullName>
    </submittedName>
</protein>
<organism evidence="1">
    <name type="scientific">marine sediment metagenome</name>
    <dbReference type="NCBI Taxonomy" id="412755"/>
    <lineage>
        <taxon>unclassified sequences</taxon>
        <taxon>metagenomes</taxon>
        <taxon>ecological metagenomes</taxon>
    </lineage>
</organism>
<dbReference type="AlphaFoldDB" id="X1IFJ0"/>
<proteinExistence type="predicted"/>
<comment type="caution">
    <text evidence="1">The sequence shown here is derived from an EMBL/GenBank/DDBJ whole genome shotgun (WGS) entry which is preliminary data.</text>
</comment>
<reference evidence="1" key="1">
    <citation type="journal article" date="2014" name="Front. Microbiol.">
        <title>High frequency of phylogenetically diverse reductive dehalogenase-homologous genes in deep subseafloor sedimentary metagenomes.</title>
        <authorList>
            <person name="Kawai M."/>
            <person name="Futagami T."/>
            <person name="Toyoda A."/>
            <person name="Takaki Y."/>
            <person name="Nishi S."/>
            <person name="Hori S."/>
            <person name="Arai W."/>
            <person name="Tsubouchi T."/>
            <person name="Morono Y."/>
            <person name="Uchiyama I."/>
            <person name="Ito T."/>
            <person name="Fujiyama A."/>
            <person name="Inagaki F."/>
            <person name="Takami H."/>
        </authorList>
    </citation>
    <scope>NUCLEOTIDE SEQUENCE</scope>
    <source>
        <strain evidence="1">Expedition CK06-06</strain>
    </source>
</reference>
<accession>X1IFJ0</accession>
<sequence length="139" mass="16603">MSWIIGKWRILEEGEIHQVTKKCINVLLKDKWDISVCLKTETRKLGYGRELYELLRDYEKSHGINNLLELLINGLRLEFKKDDTKIIEMTILLRTPSDSQDRQELFKDIVVSWIEENPLSFSERFFRLPKISEDIADRY</sequence>
<evidence type="ECO:0000313" key="1">
    <source>
        <dbReference type="EMBL" id="GAH56343.1"/>
    </source>
</evidence>
<feature type="non-terminal residue" evidence="1">
    <location>
        <position position="139"/>
    </location>
</feature>
<gene>
    <name evidence="1" type="ORF">S03H2_40402</name>
</gene>
<dbReference type="EMBL" id="BARU01025046">
    <property type="protein sequence ID" value="GAH56343.1"/>
    <property type="molecule type" value="Genomic_DNA"/>
</dbReference>
<name>X1IFJ0_9ZZZZ</name>